<dbReference type="SUPFAM" id="SSF58104">
    <property type="entry name" value="Methyl-accepting chemotaxis protein (MCP) signaling domain"/>
    <property type="match status" value="1"/>
</dbReference>
<dbReference type="Gene3D" id="1.10.287.950">
    <property type="entry name" value="Methyl-accepting chemotaxis protein"/>
    <property type="match status" value="1"/>
</dbReference>
<dbReference type="GO" id="GO:0016020">
    <property type="term" value="C:membrane"/>
    <property type="evidence" value="ECO:0007669"/>
    <property type="project" value="InterPro"/>
</dbReference>
<dbReference type="InterPro" id="IPR004090">
    <property type="entry name" value="Chemotax_Me-accpt_rcpt"/>
</dbReference>
<dbReference type="EMBL" id="FRFD01000003">
    <property type="protein sequence ID" value="SHO43946.1"/>
    <property type="molecule type" value="Genomic_DNA"/>
</dbReference>
<keyword evidence="6" id="KW-1185">Reference proteome</keyword>
<evidence type="ECO:0000313" key="5">
    <source>
        <dbReference type="EMBL" id="SHO43946.1"/>
    </source>
</evidence>
<evidence type="ECO:0000256" key="2">
    <source>
        <dbReference type="ARBA" id="ARBA00029447"/>
    </source>
</evidence>
<keyword evidence="1 3" id="KW-0807">Transducer</keyword>
<dbReference type="PANTHER" id="PTHR32089:SF112">
    <property type="entry name" value="LYSOZYME-LIKE PROTEIN-RELATED"/>
    <property type="match status" value="1"/>
</dbReference>
<dbReference type="SMART" id="SM00283">
    <property type="entry name" value="MA"/>
    <property type="match status" value="1"/>
</dbReference>
<accession>A0A1M7XYN2</accession>
<gene>
    <name evidence="5" type="ORF">SAMN02745217_00412</name>
</gene>
<feature type="domain" description="Methyl-accepting transducer" evidence="4">
    <location>
        <begin position="23"/>
        <end position="206"/>
    </location>
</feature>
<dbReference type="PRINTS" id="PR00260">
    <property type="entry name" value="CHEMTRNSDUCR"/>
</dbReference>
<evidence type="ECO:0000256" key="1">
    <source>
        <dbReference type="ARBA" id="ARBA00023224"/>
    </source>
</evidence>
<comment type="similarity">
    <text evidence="2">Belongs to the methyl-accepting chemotaxis (MCP) protein family.</text>
</comment>
<dbReference type="GO" id="GO:0007165">
    <property type="term" value="P:signal transduction"/>
    <property type="evidence" value="ECO:0007669"/>
    <property type="project" value="UniProtKB-KW"/>
</dbReference>
<evidence type="ECO:0000259" key="4">
    <source>
        <dbReference type="PROSITE" id="PS50111"/>
    </source>
</evidence>
<dbReference type="InterPro" id="IPR004089">
    <property type="entry name" value="MCPsignal_dom"/>
</dbReference>
<sequence length="222" mass="24417">MDQSSLEMDTFLLDRSDYKKLTERIYSGIEEVDTNLQEVVESFVDASTKAEEGIQVINTGINQMTTIRKNFNSVVEAINKLASKSEEIKNIVEMITRISKMTNLLSLNASIEAARAGEQGKGFTVVANEVRRLAEQSSGAAKDIGALINAIELEINQTEEIIRNVNQDVELGESVIADAGKTFNGIFLNIEDVSNKIMNVSASMEDVFSAARFIIDNRDSNG</sequence>
<reference evidence="5 6" key="1">
    <citation type="submission" date="2016-12" db="EMBL/GenBank/DDBJ databases">
        <authorList>
            <person name="Song W.-J."/>
            <person name="Kurnit D.M."/>
        </authorList>
    </citation>
    <scope>NUCLEOTIDE SEQUENCE [LARGE SCALE GENOMIC DNA]</scope>
    <source>
        <strain evidence="5 6">DSM 12503</strain>
    </source>
</reference>
<dbReference type="Pfam" id="PF00015">
    <property type="entry name" value="MCPsignal"/>
    <property type="match status" value="1"/>
</dbReference>
<evidence type="ECO:0000256" key="3">
    <source>
        <dbReference type="PROSITE-ProRule" id="PRU00284"/>
    </source>
</evidence>
<organism evidence="5 6">
    <name type="scientific">Anaerocolumna xylanovorans DSM 12503</name>
    <dbReference type="NCBI Taxonomy" id="1121345"/>
    <lineage>
        <taxon>Bacteria</taxon>
        <taxon>Bacillati</taxon>
        <taxon>Bacillota</taxon>
        <taxon>Clostridia</taxon>
        <taxon>Lachnospirales</taxon>
        <taxon>Lachnospiraceae</taxon>
        <taxon>Anaerocolumna</taxon>
    </lineage>
</organism>
<protein>
    <submittedName>
        <fullName evidence="5">Methyl-accepting chemotaxis protein (MCP) signalling domain-containing protein</fullName>
    </submittedName>
</protein>
<proteinExistence type="inferred from homology"/>
<name>A0A1M7XYN2_9FIRM</name>
<evidence type="ECO:0000313" key="6">
    <source>
        <dbReference type="Proteomes" id="UP000184612"/>
    </source>
</evidence>
<dbReference type="STRING" id="1121345.SAMN02745217_00412"/>
<dbReference type="RefSeq" id="WP_073587133.1">
    <property type="nucleotide sequence ID" value="NZ_FRFD01000003.1"/>
</dbReference>
<dbReference type="AlphaFoldDB" id="A0A1M7XYN2"/>
<dbReference type="GO" id="GO:0006935">
    <property type="term" value="P:chemotaxis"/>
    <property type="evidence" value="ECO:0007669"/>
    <property type="project" value="InterPro"/>
</dbReference>
<dbReference type="PROSITE" id="PS50111">
    <property type="entry name" value="CHEMOTAXIS_TRANSDUC_2"/>
    <property type="match status" value="1"/>
</dbReference>
<dbReference type="Proteomes" id="UP000184612">
    <property type="component" value="Unassembled WGS sequence"/>
</dbReference>
<dbReference type="GO" id="GO:0004888">
    <property type="term" value="F:transmembrane signaling receptor activity"/>
    <property type="evidence" value="ECO:0007669"/>
    <property type="project" value="InterPro"/>
</dbReference>
<dbReference type="OrthoDB" id="3192at2"/>
<dbReference type="PANTHER" id="PTHR32089">
    <property type="entry name" value="METHYL-ACCEPTING CHEMOTAXIS PROTEIN MCPB"/>
    <property type="match status" value="1"/>
</dbReference>